<dbReference type="AlphaFoldDB" id="Q13PW3"/>
<organism evidence="5 6">
    <name type="scientific">Paraburkholderia xenovorans (strain LB400)</name>
    <dbReference type="NCBI Taxonomy" id="266265"/>
    <lineage>
        <taxon>Bacteria</taxon>
        <taxon>Pseudomonadati</taxon>
        <taxon>Pseudomonadota</taxon>
        <taxon>Betaproteobacteria</taxon>
        <taxon>Burkholderiales</taxon>
        <taxon>Burkholderiaceae</taxon>
        <taxon>Paraburkholderia</taxon>
    </lineage>
</organism>
<evidence type="ECO:0000313" key="5">
    <source>
        <dbReference type="EMBL" id="ABE33876.1"/>
    </source>
</evidence>
<dbReference type="STRING" id="266265.Bxe_B2110"/>
<comment type="similarity">
    <text evidence="1">Belongs to the NAD(P)H dehydrogenase (quinone) family.</text>
</comment>
<dbReference type="RefSeq" id="WP_011491229.1">
    <property type="nucleotide sequence ID" value="NC_007952.1"/>
</dbReference>
<dbReference type="Pfam" id="PF02525">
    <property type="entry name" value="Flavodoxin_2"/>
    <property type="match status" value="1"/>
</dbReference>
<keyword evidence="6" id="KW-1185">Reference proteome</keyword>
<feature type="region of interest" description="Disordered" evidence="3">
    <location>
        <begin position="254"/>
        <end position="292"/>
    </location>
</feature>
<dbReference type="Proteomes" id="UP000001817">
    <property type="component" value="Chromosome 2"/>
</dbReference>
<dbReference type="PATRIC" id="fig|266265.5.peg.5622"/>
<dbReference type="EMBL" id="CP000271">
    <property type="protein sequence ID" value="ABE33876.1"/>
    <property type="molecule type" value="Genomic_DNA"/>
</dbReference>
<dbReference type="PANTHER" id="PTHR10204:SF34">
    <property type="entry name" value="NAD(P)H DEHYDROGENASE [QUINONE] 1 ISOFORM 1"/>
    <property type="match status" value="1"/>
</dbReference>
<sequence>MNVLLVYAHPEPKSLNGSLKDFTVKRLQDAGHTVQVSDLYAMKWKAVLDADDSLAKEPGERFYPSRDSKHAFENGLQSKDIELEQEKLMWADAVILQFPLWWFTMPAILKGWVERVYAYGFAYGVGEHSDARWGERYGEGRLAGKRAMLVVTTGGWESHYSPRGINGPMDDVLFPIQHGILYYPGFDVLPPFVIYRTSRIDETNYPAVQDALGQRLDNLWTTAPIPFRAQNGGAYTIPELTLRADIAPDQVGFGAHVEPQRDGDAAGSSYSISAGRRASVAHYTSPSRTDRS</sequence>
<feature type="domain" description="Flavodoxin-like fold" evidence="4">
    <location>
        <begin position="1"/>
        <end position="212"/>
    </location>
</feature>
<reference evidence="5 6" key="1">
    <citation type="journal article" date="2006" name="Proc. Natl. Acad. Sci. U.S.A.">
        <title>Burkholderia xenovorans LB400 harbors a multi-replicon, 9.73-Mbp genome shaped for versatility.</title>
        <authorList>
            <person name="Chain P.S."/>
            <person name="Denef V.J."/>
            <person name="Konstantinidis K.T."/>
            <person name="Vergez L.M."/>
            <person name="Agullo L."/>
            <person name="Reyes V.L."/>
            <person name="Hauser L."/>
            <person name="Cordova M."/>
            <person name="Gomez L."/>
            <person name="Gonzalez M."/>
            <person name="Land M."/>
            <person name="Lao V."/>
            <person name="Larimer F."/>
            <person name="LiPuma J.J."/>
            <person name="Mahenthiralingam E."/>
            <person name="Malfatti S.A."/>
            <person name="Marx C.J."/>
            <person name="Parnell J.J."/>
            <person name="Ramette A."/>
            <person name="Richardson P."/>
            <person name="Seeger M."/>
            <person name="Smith D."/>
            <person name="Spilker T."/>
            <person name="Sul W.J."/>
            <person name="Tsoi T.V."/>
            <person name="Ulrich L.E."/>
            <person name="Zhulin I.B."/>
            <person name="Tiedje J.M."/>
        </authorList>
    </citation>
    <scope>NUCLEOTIDE SEQUENCE [LARGE SCALE GENOMIC DNA]</scope>
    <source>
        <strain evidence="5 6">LB400</strain>
    </source>
</reference>
<protein>
    <submittedName>
        <fullName evidence="5">NAD(P)H dehydrogenase (Quinone)</fullName>
    </submittedName>
</protein>
<dbReference type="InterPro" id="IPR051545">
    <property type="entry name" value="NAD(P)H_dehydrogenase_qn"/>
</dbReference>
<dbReference type="GO" id="GO:0005829">
    <property type="term" value="C:cytosol"/>
    <property type="evidence" value="ECO:0007669"/>
    <property type="project" value="TreeGrafter"/>
</dbReference>
<keyword evidence="2" id="KW-0560">Oxidoreductase</keyword>
<feature type="compositionally biased region" description="Polar residues" evidence="3">
    <location>
        <begin position="282"/>
        <end position="292"/>
    </location>
</feature>
<dbReference type="PANTHER" id="PTHR10204">
    <property type="entry name" value="NAD P H OXIDOREDUCTASE-RELATED"/>
    <property type="match status" value="1"/>
</dbReference>
<dbReference type="eggNOG" id="COG2249">
    <property type="taxonomic scope" value="Bacteria"/>
</dbReference>
<evidence type="ECO:0000313" key="6">
    <source>
        <dbReference type="Proteomes" id="UP000001817"/>
    </source>
</evidence>
<accession>Q13PW3</accession>
<evidence type="ECO:0000256" key="2">
    <source>
        <dbReference type="ARBA" id="ARBA00023002"/>
    </source>
</evidence>
<name>Q13PW3_PARXL</name>
<gene>
    <name evidence="5" type="ORF">Bxe_B2110</name>
</gene>
<dbReference type="InterPro" id="IPR003680">
    <property type="entry name" value="Flavodoxin_fold"/>
</dbReference>
<proteinExistence type="inferred from homology"/>
<evidence type="ECO:0000256" key="3">
    <source>
        <dbReference type="SAM" id="MobiDB-lite"/>
    </source>
</evidence>
<dbReference type="GO" id="GO:0003955">
    <property type="term" value="F:NAD(P)H dehydrogenase (quinone) activity"/>
    <property type="evidence" value="ECO:0007669"/>
    <property type="project" value="TreeGrafter"/>
</dbReference>
<dbReference type="KEGG" id="bxb:DR64_7411"/>
<evidence type="ECO:0000256" key="1">
    <source>
        <dbReference type="ARBA" id="ARBA00006252"/>
    </source>
</evidence>
<dbReference type="InterPro" id="IPR029039">
    <property type="entry name" value="Flavoprotein-like_sf"/>
</dbReference>
<evidence type="ECO:0000259" key="4">
    <source>
        <dbReference type="Pfam" id="PF02525"/>
    </source>
</evidence>
<dbReference type="KEGG" id="bxe:Bxe_B2110"/>
<dbReference type="Gene3D" id="3.40.50.360">
    <property type="match status" value="1"/>
</dbReference>
<dbReference type="SUPFAM" id="SSF52218">
    <property type="entry name" value="Flavoproteins"/>
    <property type="match status" value="1"/>
</dbReference>